<feature type="domain" description="Calcineurin-like phosphoesterase" evidence="2">
    <location>
        <begin position="56"/>
        <end position="317"/>
    </location>
</feature>
<protein>
    <submittedName>
        <fullName evidence="3">Metallophosphoesterase</fullName>
    </submittedName>
</protein>
<dbReference type="AlphaFoldDB" id="A0A931IZN9"/>
<keyword evidence="1" id="KW-0732">Signal</keyword>
<proteinExistence type="predicted"/>
<comment type="caution">
    <text evidence="3">The sequence shown here is derived from an EMBL/GenBank/DDBJ whole genome shotgun (WGS) entry which is preliminary data.</text>
</comment>
<dbReference type="InterPro" id="IPR004843">
    <property type="entry name" value="Calcineurin-like_PHP"/>
</dbReference>
<dbReference type="RefSeq" id="WP_198109282.1">
    <property type="nucleotide sequence ID" value="NZ_JAEDAK010000001.1"/>
</dbReference>
<evidence type="ECO:0000259" key="2">
    <source>
        <dbReference type="Pfam" id="PF00149"/>
    </source>
</evidence>
<evidence type="ECO:0000313" key="4">
    <source>
        <dbReference type="Proteomes" id="UP000613266"/>
    </source>
</evidence>
<dbReference type="InterPro" id="IPR039331">
    <property type="entry name" value="PAPs-like"/>
</dbReference>
<sequence>MALQAGQPLELTLSGLTPNTEYQYRVHLLATGATAATPGPLARFQTARLAGNAFVFTIQADSHLDENSSLPVYQRTLANVLADRPDFHIDLGDTFMTEKHSDPLVALVDDADSPEVVNRRYVYERGNFGAISHSVPLFLVNGNHEGELGWLNPSNSPSNLPVWATQARQRYFANPQPGIFYRGDTLPDPLVGARAAWYAWTWGDALFVVLDPYWNSRAQASKDAWNLSLGERQYRWLADTLAGSSAKFKFVFVHNLVGGLDGQMRGGVEAAPFYEWGGKNTDGSEGFASHRPGWGLPIHSLLVQHKVSAVFHGHDHLYVKQALDGVVYQAVPQPSAANFSNGATLARDYHYNTGTVQSSSGHLRISVGPGGVTSEYVRAWLPTQETATRRNAQVDDRWTLSAP</sequence>
<dbReference type="SUPFAM" id="SSF56300">
    <property type="entry name" value="Metallo-dependent phosphatases"/>
    <property type="match status" value="1"/>
</dbReference>
<dbReference type="Pfam" id="PF00149">
    <property type="entry name" value="Metallophos"/>
    <property type="match status" value="1"/>
</dbReference>
<dbReference type="InterPro" id="IPR029052">
    <property type="entry name" value="Metallo-depent_PP-like"/>
</dbReference>
<reference evidence="3" key="1">
    <citation type="submission" date="2020-12" db="EMBL/GenBank/DDBJ databases">
        <title>The genome sequence of Inhella sp. 1Y17.</title>
        <authorList>
            <person name="Liu Y."/>
        </authorList>
    </citation>
    <scope>NUCLEOTIDE SEQUENCE</scope>
    <source>
        <strain evidence="3">1Y17</strain>
    </source>
</reference>
<organism evidence="3 4">
    <name type="scientific">Inhella proteolytica</name>
    <dbReference type="NCBI Taxonomy" id="2795029"/>
    <lineage>
        <taxon>Bacteria</taxon>
        <taxon>Pseudomonadati</taxon>
        <taxon>Pseudomonadota</taxon>
        <taxon>Betaproteobacteria</taxon>
        <taxon>Burkholderiales</taxon>
        <taxon>Sphaerotilaceae</taxon>
        <taxon>Inhella</taxon>
    </lineage>
</organism>
<dbReference type="Gene3D" id="3.60.21.10">
    <property type="match status" value="1"/>
</dbReference>
<name>A0A931IZN9_9BURK</name>
<dbReference type="EMBL" id="JAEDAK010000001">
    <property type="protein sequence ID" value="MBH9575681.1"/>
    <property type="molecule type" value="Genomic_DNA"/>
</dbReference>
<dbReference type="PANTHER" id="PTHR22953">
    <property type="entry name" value="ACID PHOSPHATASE RELATED"/>
    <property type="match status" value="1"/>
</dbReference>
<dbReference type="PANTHER" id="PTHR22953:SF153">
    <property type="entry name" value="PURPLE ACID PHOSPHATASE"/>
    <property type="match status" value="1"/>
</dbReference>
<accession>A0A931IZN9</accession>
<keyword evidence="4" id="KW-1185">Reference proteome</keyword>
<evidence type="ECO:0000256" key="1">
    <source>
        <dbReference type="ARBA" id="ARBA00022729"/>
    </source>
</evidence>
<dbReference type="GO" id="GO:0003993">
    <property type="term" value="F:acid phosphatase activity"/>
    <property type="evidence" value="ECO:0007669"/>
    <property type="project" value="InterPro"/>
</dbReference>
<dbReference type="Proteomes" id="UP000613266">
    <property type="component" value="Unassembled WGS sequence"/>
</dbReference>
<gene>
    <name evidence="3" type="ORF">I7X39_02070</name>
</gene>
<evidence type="ECO:0000313" key="3">
    <source>
        <dbReference type="EMBL" id="MBH9575681.1"/>
    </source>
</evidence>